<keyword evidence="2" id="KW-1185">Reference proteome</keyword>
<gene>
    <name evidence="1" type="ORF">SAMN02745910_01918</name>
</gene>
<organism evidence="1 2">
    <name type="scientific">Priestia endophytica DSM 13796</name>
    <dbReference type="NCBI Taxonomy" id="1121089"/>
    <lineage>
        <taxon>Bacteria</taxon>
        <taxon>Bacillati</taxon>
        <taxon>Bacillota</taxon>
        <taxon>Bacilli</taxon>
        <taxon>Bacillales</taxon>
        <taxon>Bacillaceae</taxon>
        <taxon>Priestia</taxon>
    </lineage>
</organism>
<dbReference type="EMBL" id="FOXX01000004">
    <property type="protein sequence ID" value="SFQ54318.1"/>
    <property type="molecule type" value="Genomic_DNA"/>
</dbReference>
<evidence type="ECO:0000313" key="2">
    <source>
        <dbReference type="Proteomes" id="UP000182762"/>
    </source>
</evidence>
<evidence type="ECO:0000313" key="1">
    <source>
        <dbReference type="EMBL" id="SFQ54318.1"/>
    </source>
</evidence>
<dbReference type="GeneID" id="93710600"/>
<dbReference type="RefSeq" id="WP_061804369.1">
    <property type="nucleotide sequence ID" value="NZ_FOXX01000004.1"/>
</dbReference>
<protein>
    <submittedName>
        <fullName evidence="1">Uncharacterized protein</fullName>
    </submittedName>
</protein>
<accession>A0A1I5ZD30</accession>
<name>A0A1I5ZD30_9BACI</name>
<dbReference type="Proteomes" id="UP000182762">
    <property type="component" value="Unassembled WGS sequence"/>
</dbReference>
<reference evidence="1 2" key="1">
    <citation type="submission" date="2016-10" db="EMBL/GenBank/DDBJ databases">
        <authorList>
            <person name="Varghese N."/>
            <person name="Submissions S."/>
        </authorList>
    </citation>
    <scope>NUCLEOTIDE SEQUENCE [LARGE SCALE GENOMIC DNA]</scope>
    <source>
        <strain evidence="1 2">DSM 13796</strain>
    </source>
</reference>
<proteinExistence type="predicted"/>
<comment type="caution">
    <text evidence="1">The sequence shown here is derived from an EMBL/GenBank/DDBJ whole genome shotgun (WGS) entry which is preliminary data.</text>
</comment>
<sequence length="261" mass="31076">MEDKKIRLDEYRKKLLEKRENEELKNDIINEFNSQNGKGLTSPTTPTTTEETRLLMEYIDRANLFNISKQNEKRGKTLKYRKFFKSKRNQQVEIYFKCGTQSLYTEGKVSTVGRDFVMLTNLKERKWIPYPIIESANIPFGIPNYSNTHQHYIFDNNLRKKLLYEFGETISKRDILRQQFFEETLQTNLDSWQETWVIVHLSEEVRKIGKISSVANQQLTLTFFKEKECIDLKSVKYISTIRLTSLFSHVFKRFSHKEGNQ</sequence>